<feature type="non-terminal residue" evidence="2">
    <location>
        <position position="86"/>
    </location>
</feature>
<sequence length="86" mass="10133">MYKSVWQTVKNSIKIDMPSQAFNTWIAPIRPVALNEDELILEVPNQFFYEWLDTHYKETINRKAVDNNGHPLHIKYTVSTIKNTII</sequence>
<accession>A0A381UQT8</accession>
<feature type="domain" description="DnaA N-terminal" evidence="1">
    <location>
        <begin position="4"/>
        <end position="62"/>
    </location>
</feature>
<gene>
    <name evidence="2" type="ORF">METZ01_LOCUS82852</name>
</gene>
<evidence type="ECO:0000313" key="2">
    <source>
        <dbReference type="EMBL" id="SVA29998.1"/>
    </source>
</evidence>
<proteinExistence type="predicted"/>
<name>A0A381UQT8_9ZZZZ</name>
<dbReference type="AlphaFoldDB" id="A0A381UQT8"/>
<dbReference type="EMBL" id="UINC01006849">
    <property type="protein sequence ID" value="SVA29998.1"/>
    <property type="molecule type" value="Genomic_DNA"/>
</dbReference>
<dbReference type="InterPro" id="IPR024633">
    <property type="entry name" value="DnaA_N_dom"/>
</dbReference>
<organism evidence="2">
    <name type="scientific">marine metagenome</name>
    <dbReference type="NCBI Taxonomy" id="408172"/>
    <lineage>
        <taxon>unclassified sequences</taxon>
        <taxon>metagenomes</taxon>
        <taxon>ecological metagenomes</taxon>
    </lineage>
</organism>
<evidence type="ECO:0000259" key="1">
    <source>
        <dbReference type="Pfam" id="PF11638"/>
    </source>
</evidence>
<protein>
    <recommendedName>
        <fullName evidence="1">DnaA N-terminal domain-containing protein</fullName>
    </recommendedName>
</protein>
<reference evidence="2" key="1">
    <citation type="submission" date="2018-05" db="EMBL/GenBank/DDBJ databases">
        <authorList>
            <person name="Lanie J.A."/>
            <person name="Ng W.-L."/>
            <person name="Kazmierczak K.M."/>
            <person name="Andrzejewski T.M."/>
            <person name="Davidsen T.M."/>
            <person name="Wayne K.J."/>
            <person name="Tettelin H."/>
            <person name="Glass J.I."/>
            <person name="Rusch D."/>
            <person name="Podicherti R."/>
            <person name="Tsui H.-C.T."/>
            <person name="Winkler M.E."/>
        </authorList>
    </citation>
    <scope>NUCLEOTIDE SEQUENCE</scope>
</reference>
<dbReference type="InterPro" id="IPR038454">
    <property type="entry name" value="DnaA_N_sf"/>
</dbReference>
<dbReference type="Pfam" id="PF11638">
    <property type="entry name" value="DnaA_N"/>
    <property type="match status" value="1"/>
</dbReference>
<dbReference type="Gene3D" id="3.30.300.180">
    <property type="match status" value="1"/>
</dbReference>